<evidence type="ECO:0000313" key="2">
    <source>
        <dbReference type="Proteomes" id="UP000008952"/>
    </source>
</evidence>
<dbReference type="EMBL" id="AIMB01000002">
    <property type="protein sequence ID" value="EJF91527.1"/>
    <property type="molecule type" value="Genomic_DNA"/>
</dbReference>
<comment type="caution">
    <text evidence="1">The sequence shown here is derived from an EMBL/GenBank/DDBJ whole genome shotgun (WGS) entry which is preliminary data.</text>
</comment>
<sequence>MRYHVFSTTVIMSNDNQSDIAKPKITDNYAI</sequence>
<proteinExistence type="predicted"/>
<accession>J1K246</accession>
<keyword evidence="2" id="KW-1185">Reference proteome</keyword>
<name>J1K246_9HYPH</name>
<evidence type="ECO:0000313" key="1">
    <source>
        <dbReference type="EMBL" id="EJF91527.1"/>
    </source>
</evidence>
<protein>
    <submittedName>
        <fullName evidence="1">Uncharacterized protein</fullName>
    </submittedName>
</protein>
<organism evidence="1 2">
    <name type="scientific">Bartonella tamiae Th239</name>
    <dbReference type="NCBI Taxonomy" id="1094558"/>
    <lineage>
        <taxon>Bacteria</taxon>
        <taxon>Pseudomonadati</taxon>
        <taxon>Pseudomonadota</taxon>
        <taxon>Alphaproteobacteria</taxon>
        <taxon>Hyphomicrobiales</taxon>
        <taxon>Bartonellaceae</taxon>
        <taxon>Bartonella</taxon>
    </lineage>
</organism>
<dbReference type="Proteomes" id="UP000008952">
    <property type="component" value="Unassembled WGS sequence"/>
</dbReference>
<dbReference type="HOGENOM" id="CLU_3395257_0_0_5"/>
<gene>
    <name evidence="1" type="ORF">ME5_00222</name>
</gene>
<reference evidence="1 2" key="1">
    <citation type="submission" date="2012-03" db="EMBL/GenBank/DDBJ databases">
        <title>The Genome Sequence of Bartonella tamiae Th239.</title>
        <authorList>
            <consortium name="The Broad Institute Genome Sequencing Platform"/>
            <consortium name="The Broad Institute Genome Sequencing Center for Infectious Disease"/>
            <person name="Feldgarden M."/>
            <person name="Kirby J."/>
            <person name="Kosoy M."/>
            <person name="Birtles R."/>
            <person name="Probert W.S."/>
            <person name="Chiaraviglio L."/>
            <person name="Young S.K."/>
            <person name="Zeng Q."/>
            <person name="Gargeya S."/>
            <person name="Fitzgerald M."/>
            <person name="Haas B."/>
            <person name="Abouelleil A."/>
            <person name="Alvarado L."/>
            <person name="Arachchi H.M."/>
            <person name="Berlin A."/>
            <person name="Chapman S.B."/>
            <person name="Gearin G."/>
            <person name="Goldberg J."/>
            <person name="Griggs A."/>
            <person name="Gujja S."/>
            <person name="Hansen M."/>
            <person name="Heiman D."/>
            <person name="Howarth C."/>
            <person name="Larimer J."/>
            <person name="Lui A."/>
            <person name="MacDonald P.J.P."/>
            <person name="McCowen C."/>
            <person name="Montmayeur A."/>
            <person name="Murphy C."/>
            <person name="Neiman D."/>
            <person name="Pearson M."/>
            <person name="Priest M."/>
            <person name="Roberts A."/>
            <person name="Saif S."/>
            <person name="Shea T."/>
            <person name="Sisk P."/>
            <person name="Stolte C."/>
            <person name="Sykes S."/>
            <person name="Wortman J."/>
            <person name="Nusbaum C."/>
            <person name="Birren B."/>
        </authorList>
    </citation>
    <scope>NUCLEOTIDE SEQUENCE [LARGE SCALE GENOMIC DNA]</scope>
    <source>
        <strain evidence="1 2">Th239</strain>
    </source>
</reference>
<dbReference type="AlphaFoldDB" id="J1K246"/>